<dbReference type="PANTHER" id="PTHR43791:SF81">
    <property type="entry name" value="TRANSPORTER, PUTATIVE (AFU_ORTHOLOGUE AFUA_7G01190)-RELATED"/>
    <property type="match status" value="1"/>
</dbReference>
<evidence type="ECO:0000256" key="2">
    <source>
        <dbReference type="ARBA" id="ARBA00022448"/>
    </source>
</evidence>
<keyword evidence="5 7" id="KW-0472">Membrane</keyword>
<evidence type="ECO:0000256" key="1">
    <source>
        <dbReference type="ARBA" id="ARBA00004141"/>
    </source>
</evidence>
<sequence length="526" mass="58331">MSAEKDLESSPETKMAKEKPSMEKTPSVTGKSILEGEVIQELDQAEIFLRESGYDWAQVEAILNDKTKMRALTRKVDTWLLPLLMGTYVLQYIDKSTTSYGAVFDLLSETNMTGDQYSWTASLFYFGYLFWEYPASYIAQHWRTGKAVSITVIAWAAVLMITAACENFGGVAVCRFFLGCFEAPITPCFMLIVSMWYSRDQQPFRAGCFYCCNGLGSALGGIFTYAIGQIDGFPVYKAIFLICGFITLVWGGVLFWLLPDNPMTAKRFTLEEKAALLGVGRRNQTGTLNRVIKPNQIKEAFKDVQVWTLFFFVLLNELMNGGVANFGKLIIKGLVSDPLKTTALGIPQGGFQIMFVLSGGFFASYFKNARTIIMALYVLPTIAGATILWKMPRSNTIGCLFGYYIVGAYVASLTIALQMPAANVGGYTKRVTATAFVFLAYCIGNIVGPHAFLATEAPVYQTGIKMILACSCCQFGLAVFLRFWLTRRNARRDAKLAERGGQGSADADEPMMDITDFENPAFRYSL</sequence>
<feature type="transmembrane region" description="Helical" evidence="7">
    <location>
        <begin position="147"/>
        <end position="164"/>
    </location>
</feature>
<evidence type="ECO:0000256" key="7">
    <source>
        <dbReference type="SAM" id="Phobius"/>
    </source>
</evidence>
<comment type="subcellular location">
    <subcellularLocation>
        <location evidence="1">Membrane</location>
        <topology evidence="1">Multi-pass membrane protein</topology>
    </subcellularLocation>
</comment>
<dbReference type="SUPFAM" id="SSF103473">
    <property type="entry name" value="MFS general substrate transporter"/>
    <property type="match status" value="1"/>
</dbReference>
<protein>
    <submittedName>
        <fullName evidence="8">MFS allantoate transporter</fullName>
    </submittedName>
</protein>
<feature type="transmembrane region" description="Helical" evidence="7">
    <location>
        <begin position="464"/>
        <end position="485"/>
    </location>
</feature>
<feature type="transmembrane region" description="Helical" evidence="7">
    <location>
        <begin position="372"/>
        <end position="389"/>
    </location>
</feature>
<evidence type="ECO:0000313" key="8">
    <source>
        <dbReference type="EMBL" id="KAH7065126.1"/>
    </source>
</evidence>
<feature type="transmembrane region" description="Helical" evidence="7">
    <location>
        <begin position="117"/>
        <end position="135"/>
    </location>
</feature>
<proteinExistence type="predicted"/>
<dbReference type="Proteomes" id="UP000774617">
    <property type="component" value="Unassembled WGS sequence"/>
</dbReference>
<evidence type="ECO:0000256" key="6">
    <source>
        <dbReference type="SAM" id="MobiDB-lite"/>
    </source>
</evidence>
<dbReference type="InterPro" id="IPR036259">
    <property type="entry name" value="MFS_trans_sf"/>
</dbReference>
<feature type="transmembrane region" description="Helical" evidence="7">
    <location>
        <begin position="401"/>
        <end position="419"/>
    </location>
</feature>
<feature type="transmembrane region" description="Helical" evidence="7">
    <location>
        <begin position="239"/>
        <end position="258"/>
    </location>
</feature>
<gene>
    <name evidence="8" type="ORF">B0J12DRAFT_25555</name>
</gene>
<dbReference type="InterPro" id="IPR011701">
    <property type="entry name" value="MFS"/>
</dbReference>
<dbReference type="EMBL" id="JAGTJR010000001">
    <property type="protein sequence ID" value="KAH7065126.1"/>
    <property type="molecule type" value="Genomic_DNA"/>
</dbReference>
<dbReference type="Gene3D" id="1.20.1250.20">
    <property type="entry name" value="MFS general substrate transporter like domains"/>
    <property type="match status" value="1"/>
</dbReference>
<reference evidence="8 9" key="1">
    <citation type="journal article" date="2021" name="Nat. Commun.">
        <title>Genetic determinants of endophytism in the Arabidopsis root mycobiome.</title>
        <authorList>
            <person name="Mesny F."/>
            <person name="Miyauchi S."/>
            <person name="Thiergart T."/>
            <person name="Pickel B."/>
            <person name="Atanasova L."/>
            <person name="Karlsson M."/>
            <person name="Huettel B."/>
            <person name="Barry K.W."/>
            <person name="Haridas S."/>
            <person name="Chen C."/>
            <person name="Bauer D."/>
            <person name="Andreopoulos W."/>
            <person name="Pangilinan J."/>
            <person name="LaButti K."/>
            <person name="Riley R."/>
            <person name="Lipzen A."/>
            <person name="Clum A."/>
            <person name="Drula E."/>
            <person name="Henrissat B."/>
            <person name="Kohler A."/>
            <person name="Grigoriev I.V."/>
            <person name="Martin F.M."/>
            <person name="Hacquard S."/>
        </authorList>
    </citation>
    <scope>NUCLEOTIDE SEQUENCE [LARGE SCALE GENOMIC DNA]</scope>
    <source>
        <strain evidence="8 9">MPI-SDFR-AT-0080</strain>
    </source>
</reference>
<evidence type="ECO:0000256" key="4">
    <source>
        <dbReference type="ARBA" id="ARBA00022989"/>
    </source>
</evidence>
<evidence type="ECO:0000313" key="9">
    <source>
        <dbReference type="Proteomes" id="UP000774617"/>
    </source>
</evidence>
<name>A0ABQ8GVU5_9PEZI</name>
<feature type="transmembrane region" description="Helical" evidence="7">
    <location>
        <begin position="209"/>
        <end position="227"/>
    </location>
</feature>
<feature type="transmembrane region" description="Helical" evidence="7">
    <location>
        <begin position="76"/>
        <end position="93"/>
    </location>
</feature>
<feature type="transmembrane region" description="Helical" evidence="7">
    <location>
        <begin position="306"/>
        <end position="326"/>
    </location>
</feature>
<dbReference type="Pfam" id="PF07690">
    <property type="entry name" value="MFS_1"/>
    <property type="match status" value="1"/>
</dbReference>
<keyword evidence="4 7" id="KW-1133">Transmembrane helix</keyword>
<organism evidence="8 9">
    <name type="scientific">Macrophomina phaseolina</name>
    <dbReference type="NCBI Taxonomy" id="35725"/>
    <lineage>
        <taxon>Eukaryota</taxon>
        <taxon>Fungi</taxon>
        <taxon>Dikarya</taxon>
        <taxon>Ascomycota</taxon>
        <taxon>Pezizomycotina</taxon>
        <taxon>Dothideomycetes</taxon>
        <taxon>Dothideomycetes incertae sedis</taxon>
        <taxon>Botryosphaeriales</taxon>
        <taxon>Botryosphaeriaceae</taxon>
        <taxon>Macrophomina</taxon>
    </lineage>
</organism>
<evidence type="ECO:0000256" key="3">
    <source>
        <dbReference type="ARBA" id="ARBA00022692"/>
    </source>
</evidence>
<comment type="caution">
    <text evidence="8">The sequence shown here is derived from an EMBL/GenBank/DDBJ whole genome shotgun (WGS) entry which is preliminary data.</text>
</comment>
<dbReference type="PANTHER" id="PTHR43791">
    <property type="entry name" value="PERMEASE-RELATED"/>
    <property type="match status" value="1"/>
</dbReference>
<feature type="transmembrane region" description="Helical" evidence="7">
    <location>
        <begin position="346"/>
        <end position="365"/>
    </location>
</feature>
<keyword evidence="2" id="KW-0813">Transport</keyword>
<feature type="transmembrane region" description="Helical" evidence="7">
    <location>
        <begin position="176"/>
        <end position="197"/>
    </location>
</feature>
<feature type="transmembrane region" description="Helical" evidence="7">
    <location>
        <begin position="431"/>
        <end position="452"/>
    </location>
</feature>
<accession>A0ABQ8GVU5</accession>
<feature type="region of interest" description="Disordered" evidence="6">
    <location>
        <begin position="1"/>
        <end position="27"/>
    </location>
</feature>
<keyword evidence="3 7" id="KW-0812">Transmembrane</keyword>
<keyword evidence="9" id="KW-1185">Reference proteome</keyword>
<evidence type="ECO:0000256" key="5">
    <source>
        <dbReference type="ARBA" id="ARBA00023136"/>
    </source>
</evidence>